<organism evidence="16 17">
    <name type="scientific">Chloropicon roscoffensis</name>
    <dbReference type="NCBI Taxonomy" id="1461544"/>
    <lineage>
        <taxon>Eukaryota</taxon>
        <taxon>Viridiplantae</taxon>
        <taxon>Chlorophyta</taxon>
        <taxon>Chloropicophyceae</taxon>
        <taxon>Chloropicales</taxon>
        <taxon>Chloropicaceae</taxon>
        <taxon>Chloropicon</taxon>
    </lineage>
</organism>
<dbReference type="InterPro" id="IPR054481">
    <property type="entry name" value="GWD1_pHisD"/>
</dbReference>
<feature type="domain" description="Pyruvate phosphate dikinase AMP/ATP-binding" evidence="12">
    <location>
        <begin position="1383"/>
        <end position="1593"/>
    </location>
</feature>
<protein>
    <submittedName>
        <fullName evidence="16">Alpha-glucan water dikinase</fullName>
    </submittedName>
</protein>
<proteinExistence type="inferred from homology"/>
<feature type="region of interest" description="Disordered" evidence="11">
    <location>
        <begin position="220"/>
        <end position="250"/>
    </location>
</feature>
<evidence type="ECO:0000256" key="2">
    <source>
        <dbReference type="ARBA" id="ARBA00007837"/>
    </source>
</evidence>
<feature type="region of interest" description="Disordered" evidence="11">
    <location>
        <begin position="381"/>
        <end position="448"/>
    </location>
</feature>
<feature type="compositionally biased region" description="Low complexity" evidence="11">
    <location>
        <begin position="227"/>
        <end position="244"/>
    </location>
</feature>
<keyword evidence="10" id="KW-0119">Carbohydrate metabolism</keyword>
<evidence type="ECO:0000313" key="16">
    <source>
        <dbReference type="EMBL" id="WZN60091.1"/>
    </source>
</evidence>
<evidence type="ECO:0000256" key="5">
    <source>
        <dbReference type="ARBA" id="ARBA00022723"/>
    </source>
</evidence>
<dbReference type="PANTHER" id="PTHR46999:SF1">
    <property type="entry name" value="ALPHA-GLUCAN WATER DIKINASE 1, CHLOROPLASTIC"/>
    <property type="match status" value="1"/>
</dbReference>
<dbReference type="Pfam" id="PF23229">
    <property type="entry name" value="DUF7067"/>
    <property type="match status" value="2"/>
</dbReference>
<keyword evidence="9" id="KW-0460">Magnesium</keyword>
<dbReference type="InterPro" id="IPR056301">
    <property type="entry name" value="GWD-like_N_Ig"/>
</dbReference>
<evidence type="ECO:0000256" key="11">
    <source>
        <dbReference type="SAM" id="MobiDB-lite"/>
    </source>
</evidence>
<dbReference type="InterPro" id="IPR002192">
    <property type="entry name" value="PPDK_AMP/ATP-bd"/>
</dbReference>
<feature type="region of interest" description="Disordered" evidence="11">
    <location>
        <begin position="1"/>
        <end position="65"/>
    </location>
</feature>
<keyword evidence="5" id="KW-0479">Metal-binding</keyword>
<evidence type="ECO:0000256" key="4">
    <source>
        <dbReference type="ARBA" id="ARBA00022679"/>
    </source>
</evidence>
<comment type="subunit">
    <text evidence="3">Homodimer.</text>
</comment>
<dbReference type="Gene3D" id="3.30.470.20">
    <property type="entry name" value="ATP-grasp fold, B domain"/>
    <property type="match status" value="1"/>
</dbReference>
<dbReference type="Proteomes" id="UP001472866">
    <property type="component" value="Chromosome 02"/>
</dbReference>
<feature type="compositionally biased region" description="Basic and acidic residues" evidence="11">
    <location>
        <begin position="411"/>
        <end position="426"/>
    </location>
</feature>
<feature type="domain" description="DUF7067" evidence="15">
    <location>
        <begin position="342"/>
        <end position="391"/>
    </location>
</feature>
<evidence type="ECO:0000259" key="13">
    <source>
        <dbReference type="Pfam" id="PF22973"/>
    </source>
</evidence>
<comment type="cofactor">
    <cofactor evidence="1">
        <name>Mg(2+)</name>
        <dbReference type="ChEBI" id="CHEBI:18420"/>
    </cofactor>
</comment>
<feature type="domain" description="Alpha-glucan water dikinase-like N-terminal Ig-like" evidence="14">
    <location>
        <begin position="506"/>
        <end position="630"/>
    </location>
</feature>
<evidence type="ECO:0000259" key="14">
    <source>
        <dbReference type="Pfam" id="PF23166"/>
    </source>
</evidence>
<evidence type="ECO:0000256" key="10">
    <source>
        <dbReference type="ARBA" id="ARBA00023277"/>
    </source>
</evidence>
<keyword evidence="7" id="KW-0418">Kinase</keyword>
<accession>A0AAX4P2R9</accession>
<dbReference type="Gene3D" id="3.30.1490.20">
    <property type="entry name" value="ATP-grasp fold, A domain"/>
    <property type="match status" value="1"/>
</dbReference>
<gene>
    <name evidence="16" type="ORF">HKI87_02g16190</name>
</gene>
<evidence type="ECO:0000256" key="1">
    <source>
        <dbReference type="ARBA" id="ARBA00001946"/>
    </source>
</evidence>
<dbReference type="InterPro" id="IPR013815">
    <property type="entry name" value="ATP_grasp_subdomain_1"/>
</dbReference>
<feature type="compositionally biased region" description="Polar residues" evidence="11">
    <location>
        <begin position="37"/>
        <end position="51"/>
    </location>
</feature>
<feature type="domain" description="Alpha-glucan water dikinase phosphohistidine-like" evidence="13">
    <location>
        <begin position="1100"/>
        <end position="1197"/>
    </location>
</feature>
<feature type="domain" description="Alpha-glucan water dikinase-like N-terminal Ig-like" evidence="14">
    <location>
        <begin position="96"/>
        <end position="223"/>
    </location>
</feature>
<evidence type="ECO:0000259" key="12">
    <source>
        <dbReference type="Pfam" id="PF01326"/>
    </source>
</evidence>
<dbReference type="GO" id="GO:0046872">
    <property type="term" value="F:metal ion binding"/>
    <property type="evidence" value="ECO:0007669"/>
    <property type="project" value="UniProtKB-KW"/>
</dbReference>
<name>A0AAX4P2R9_9CHLO</name>
<keyword evidence="8" id="KW-0067">ATP-binding</keyword>
<dbReference type="InterPro" id="IPR055495">
    <property type="entry name" value="CWD_DUF7067"/>
</dbReference>
<keyword evidence="4" id="KW-0808">Transferase</keyword>
<dbReference type="EMBL" id="CP151502">
    <property type="protein sequence ID" value="WZN60091.1"/>
    <property type="molecule type" value="Genomic_DNA"/>
</dbReference>
<dbReference type="Pfam" id="PF01326">
    <property type="entry name" value="PPDK_N"/>
    <property type="match status" value="1"/>
</dbReference>
<feature type="domain" description="DUF7067" evidence="15">
    <location>
        <begin position="258"/>
        <end position="307"/>
    </location>
</feature>
<evidence type="ECO:0000256" key="3">
    <source>
        <dbReference type="ARBA" id="ARBA00011738"/>
    </source>
</evidence>
<sequence>MLQRSGLRVGPGRPAAPRSVGGGCGVTPRHAVHRTTRPSTLRSRALSSDFRSSPKRGEPLGIQGGAPSEAVEVTLGPGESLIHVDRRNLDEQGAYWVTVAVTSPGAEARGTRVVRVVSNHPGNLVLHWGVIKRDSAKGGWYLPNKRSESELPRGTRAYKKRALQSPFTRQRAASFGRDGEQQVVLELKEGDAYDFLDFVVKDTIENEWYSCAEEEGGNFRVHLGGDSASAPAVSPSPTPSAAAPEPRRRASIPELPSELCGIWAYVKWEHSGCPERSTQDADREYSEGIEEMKTLLRDGHTLEELWRVANGEEKLRDFYARVSGGRPDRGSEAGSPPQEVPEHLVGIQAYILWERAGKPDGADFGDEARREIQRMVTETGMSFPEIEEHLRNPPSEPAPAAAAAAQEEVEDTRPEPPVERRSEPIRETPQPQEPAPEPAPEPSRKMSPMQFIKPEGRAEEAPGSTPNLVREALASEGSKESPLQELVQAATIDSSSEGNVSWKRVYPMGNSCNLLAVVRDEAEEWTLTLTTDLPSKVELHWGILKSSGRRSKWTLPDSRLWPSKTSDCEDGISVDTAFGQYKSPPKVPLQQVNIRVPKQMDDIFGVSFVVKSDDATQWWKDGGHSNFVCPFPNQRHQEQEGGLDDALVDDIVDRESGDHMTLMHRFNGCADLIRGVMDGNFGGDRARGLSTLFVWLRYSSMRQLTWQRNYNTQPRILAGAQENLTLALTRTVRETADDGPAQQWARMCLSCVGKGGSNGQKIRDDILHIMHRHKVKEVKGTWMEEWHQKLHNNTTPDDIPICEAFIGFLESGGNRDVYWGILSEAGLTRERLESFDRAIRCEPEDFPDKREGLIHDFRDYLRTLKSVHSGTDLQTAASECHHVIDSNNELKSKMGYVLSQAGRGAVDCESARSFIWCAVEARAILHDVGALYDAQDDGRKARDCLYLDAALESQIRACAESAAGYLRTDAGGWTSAAQLVEPLLQNLCLSTGDNSELCYCLQAWQNLPANFKTNAALSKEDALLVSSVVDRMKRAVGDLSSSMAENLQPIAEAIGSRTDCDGWTVELFTEEVVRGGPAFSVSLVVSMLEPALRSLAELGSWQIISPAAEPVLECPQVFKAEQLYTCMNLSFPFPSVLVCDRVTGEEEVPENCLAVLTRDSPDMLSHIAVRARNENVLLATCHDEEEFSRIKENEAVPVERLAEMGDGSGLAQWFAVETTASGSVAYRRIDAPKDQGQRTGREAPGMAAKRSLKISTPEWVGKYAVGMDEFADEVVGAKSKNLAGLRDKIPGWINLPASLTIPFGTFESILENHPENAQISRDISKLTARRVVERDPERCLREAQELAMEVTIPDEMWGALGEGMARSGIEWNLGASGAESSQRERDQVSQAIKSVWASKFNLRAYYSLKKARLDFMDVRMAVLIQKVVNAEYAFVIHTTNPSTGDESEIYCEVVKGLGEVLVGNYPGRALSFTCGKESLRSGDPAITVESFPSKSVGLYLPESLMFRSDSNGEDLEGYAGAGLYDSVPLHYPEPSRVDYSSDPIMTDMGFRRKLLTEVARVGLELEDVLGSAQDIEGCVDKDGNVHVVQTRPQM</sequence>
<evidence type="ECO:0000256" key="6">
    <source>
        <dbReference type="ARBA" id="ARBA00022741"/>
    </source>
</evidence>
<evidence type="ECO:0000256" key="9">
    <source>
        <dbReference type="ARBA" id="ARBA00022842"/>
    </source>
</evidence>
<keyword evidence="6" id="KW-0547">Nucleotide-binding</keyword>
<reference evidence="16 17" key="1">
    <citation type="submission" date="2024-03" db="EMBL/GenBank/DDBJ databases">
        <title>Complete genome sequence of the green alga Chloropicon roscoffensis RCC1871.</title>
        <authorList>
            <person name="Lemieux C."/>
            <person name="Pombert J.-F."/>
            <person name="Otis C."/>
            <person name="Turmel M."/>
        </authorList>
    </citation>
    <scope>NUCLEOTIDE SEQUENCE [LARGE SCALE GENOMIC DNA]</scope>
    <source>
        <strain evidence="16 17">RCC1871</strain>
    </source>
</reference>
<dbReference type="GO" id="GO:0016301">
    <property type="term" value="F:kinase activity"/>
    <property type="evidence" value="ECO:0007669"/>
    <property type="project" value="UniProtKB-KW"/>
</dbReference>
<feature type="compositionally biased region" description="Pro residues" evidence="11">
    <location>
        <begin position="431"/>
        <end position="441"/>
    </location>
</feature>
<dbReference type="Pfam" id="PF22973">
    <property type="entry name" value="GWD1_pHisD"/>
    <property type="match status" value="1"/>
</dbReference>
<comment type="similarity">
    <text evidence="2">Belongs to the PEP-utilizing enzyme family.</text>
</comment>
<evidence type="ECO:0000259" key="15">
    <source>
        <dbReference type="Pfam" id="PF23229"/>
    </source>
</evidence>
<dbReference type="SUPFAM" id="SSF56059">
    <property type="entry name" value="Glutathione synthetase ATP-binding domain-like"/>
    <property type="match status" value="1"/>
</dbReference>
<evidence type="ECO:0000256" key="7">
    <source>
        <dbReference type="ARBA" id="ARBA00022777"/>
    </source>
</evidence>
<dbReference type="Pfam" id="PF23166">
    <property type="entry name" value="Ig_N_CWD1"/>
    <property type="match status" value="2"/>
</dbReference>
<dbReference type="GO" id="GO:0005524">
    <property type="term" value="F:ATP binding"/>
    <property type="evidence" value="ECO:0007669"/>
    <property type="project" value="UniProtKB-KW"/>
</dbReference>
<keyword evidence="17" id="KW-1185">Reference proteome</keyword>
<evidence type="ECO:0000313" key="17">
    <source>
        <dbReference type="Proteomes" id="UP001472866"/>
    </source>
</evidence>
<dbReference type="PANTHER" id="PTHR46999">
    <property type="entry name" value="ALPHA-GLUCAN WATER DIKINASE 1, CHLOROPLASTIC-RELATED"/>
    <property type="match status" value="1"/>
</dbReference>
<evidence type="ECO:0000256" key="8">
    <source>
        <dbReference type="ARBA" id="ARBA00022840"/>
    </source>
</evidence>